<organism evidence="9 10">
    <name type="scientific">Herpetosiphon gulosus</name>
    <dbReference type="NCBI Taxonomy" id="1973496"/>
    <lineage>
        <taxon>Bacteria</taxon>
        <taxon>Bacillati</taxon>
        <taxon>Chloroflexota</taxon>
        <taxon>Chloroflexia</taxon>
        <taxon>Herpetosiphonales</taxon>
        <taxon>Herpetosiphonaceae</taxon>
        <taxon>Herpetosiphon</taxon>
    </lineage>
</organism>
<dbReference type="Pfam" id="PF00528">
    <property type="entry name" value="BPD_transp_1"/>
    <property type="match status" value="1"/>
</dbReference>
<keyword evidence="2 7" id="KW-0813">Transport</keyword>
<evidence type="ECO:0000256" key="1">
    <source>
        <dbReference type="ARBA" id="ARBA00004651"/>
    </source>
</evidence>
<feature type="transmembrane region" description="Helical" evidence="7">
    <location>
        <begin position="97"/>
        <end position="117"/>
    </location>
</feature>
<gene>
    <name evidence="9" type="primary">gsiC</name>
    <name evidence="9" type="ORF">Hgul01_03504</name>
</gene>
<keyword evidence="3" id="KW-1003">Cell membrane</keyword>
<feature type="transmembrane region" description="Helical" evidence="7">
    <location>
        <begin position="276"/>
        <end position="301"/>
    </location>
</feature>
<comment type="subcellular location">
    <subcellularLocation>
        <location evidence="1 7">Cell membrane</location>
        <topology evidence="1 7">Multi-pass membrane protein</topology>
    </subcellularLocation>
</comment>
<feature type="transmembrane region" description="Helical" evidence="7">
    <location>
        <begin position="9"/>
        <end position="28"/>
    </location>
</feature>
<dbReference type="CDD" id="cd06261">
    <property type="entry name" value="TM_PBP2"/>
    <property type="match status" value="1"/>
</dbReference>
<reference evidence="9 10" key="1">
    <citation type="submission" date="2024-02" db="EMBL/GenBank/DDBJ databases">
        <title>Herpetosiphon gulosus NBRC 112829.</title>
        <authorList>
            <person name="Ichikawa N."/>
            <person name="Katano-Makiyama Y."/>
            <person name="Hidaka K."/>
        </authorList>
    </citation>
    <scope>NUCLEOTIDE SEQUENCE [LARGE SCALE GENOMIC DNA]</scope>
    <source>
        <strain evidence="9 10">NBRC 112829</strain>
    </source>
</reference>
<protein>
    <submittedName>
        <fullName evidence="9">Glutathione transport system permease protein GsiC</fullName>
    </submittedName>
</protein>
<dbReference type="SUPFAM" id="SSF161098">
    <property type="entry name" value="MetI-like"/>
    <property type="match status" value="1"/>
</dbReference>
<evidence type="ECO:0000256" key="4">
    <source>
        <dbReference type="ARBA" id="ARBA00022692"/>
    </source>
</evidence>
<dbReference type="InterPro" id="IPR000515">
    <property type="entry name" value="MetI-like"/>
</dbReference>
<comment type="caution">
    <text evidence="9">The sequence shown here is derived from an EMBL/GenBank/DDBJ whole genome shotgun (WGS) entry which is preliminary data.</text>
</comment>
<dbReference type="RefSeq" id="WP_345723287.1">
    <property type="nucleotide sequence ID" value="NZ_BAABRU010000012.1"/>
</dbReference>
<evidence type="ECO:0000256" key="5">
    <source>
        <dbReference type="ARBA" id="ARBA00022989"/>
    </source>
</evidence>
<feature type="transmembrane region" description="Helical" evidence="7">
    <location>
        <begin position="176"/>
        <end position="199"/>
    </location>
</feature>
<dbReference type="EMBL" id="BAABRU010000012">
    <property type="protein sequence ID" value="GAA5529690.1"/>
    <property type="molecule type" value="Genomic_DNA"/>
</dbReference>
<evidence type="ECO:0000256" key="2">
    <source>
        <dbReference type="ARBA" id="ARBA00022448"/>
    </source>
</evidence>
<evidence type="ECO:0000256" key="6">
    <source>
        <dbReference type="ARBA" id="ARBA00023136"/>
    </source>
</evidence>
<feature type="transmembrane region" description="Helical" evidence="7">
    <location>
        <begin position="129"/>
        <end position="154"/>
    </location>
</feature>
<proteinExistence type="inferred from homology"/>
<dbReference type="PANTHER" id="PTHR43163">
    <property type="entry name" value="DIPEPTIDE TRANSPORT SYSTEM PERMEASE PROTEIN DPPB-RELATED"/>
    <property type="match status" value="1"/>
</dbReference>
<feature type="domain" description="ABC transmembrane type-1" evidence="8">
    <location>
        <begin position="91"/>
        <end position="305"/>
    </location>
</feature>
<keyword evidence="5 7" id="KW-1133">Transmembrane helix</keyword>
<dbReference type="PROSITE" id="PS50928">
    <property type="entry name" value="ABC_TM1"/>
    <property type="match status" value="1"/>
</dbReference>
<evidence type="ECO:0000256" key="7">
    <source>
        <dbReference type="RuleBase" id="RU363032"/>
    </source>
</evidence>
<keyword evidence="6 7" id="KW-0472">Membrane</keyword>
<comment type="similarity">
    <text evidence="7">Belongs to the binding-protein-dependent transport system permease family.</text>
</comment>
<dbReference type="PANTHER" id="PTHR43163:SF6">
    <property type="entry name" value="DIPEPTIDE TRANSPORT SYSTEM PERMEASE PROTEIN DPPB-RELATED"/>
    <property type="match status" value="1"/>
</dbReference>
<sequence length="320" mass="35360">MSRLLLRKLALLIVLVPTLHFLGAWYAYRQQGFFYPPKEVSTQTGNGFNVSYEFDDRPFMTHYRGVLAAMVDGDLGRIERTKVAEYIDDFILRSAQLLGVAFLATIVLGLGMCLLAISPRTGRVSPTMVTIFTLGNAIPGFFLGTLLVLGLLYAKRSGWTNQLLLPVQGYSTSKHLILPALTLTLRPAFYIASIGASLLEHEFQQDYVRVAKSKGLRWRTIVRRHAIPNVAPAVFASLGRGLQMVVGSLILVEALFDWRGTGWMLFNTLTNSRSITFFNPLILALLLAMTGAILILVDLLASMLSLWINPLGRQASAGRG</sequence>
<dbReference type="InterPro" id="IPR035906">
    <property type="entry name" value="MetI-like_sf"/>
</dbReference>
<accession>A0ABP9X5C3</accession>
<dbReference type="Proteomes" id="UP001428290">
    <property type="component" value="Unassembled WGS sequence"/>
</dbReference>
<name>A0ABP9X5C3_9CHLR</name>
<keyword evidence="4 7" id="KW-0812">Transmembrane</keyword>
<evidence type="ECO:0000256" key="3">
    <source>
        <dbReference type="ARBA" id="ARBA00022475"/>
    </source>
</evidence>
<keyword evidence="10" id="KW-1185">Reference proteome</keyword>
<evidence type="ECO:0000313" key="10">
    <source>
        <dbReference type="Proteomes" id="UP001428290"/>
    </source>
</evidence>
<dbReference type="Gene3D" id="1.10.3720.10">
    <property type="entry name" value="MetI-like"/>
    <property type="match status" value="1"/>
</dbReference>
<evidence type="ECO:0000259" key="8">
    <source>
        <dbReference type="PROSITE" id="PS50928"/>
    </source>
</evidence>
<evidence type="ECO:0000313" key="9">
    <source>
        <dbReference type="EMBL" id="GAA5529690.1"/>
    </source>
</evidence>